<keyword evidence="11" id="KW-1185">Reference proteome</keyword>
<evidence type="ECO:0000256" key="1">
    <source>
        <dbReference type="ARBA" id="ARBA00004123"/>
    </source>
</evidence>
<evidence type="ECO:0000256" key="4">
    <source>
        <dbReference type="ARBA" id="ARBA00023015"/>
    </source>
</evidence>
<dbReference type="GO" id="GO:0016592">
    <property type="term" value="C:mediator complex"/>
    <property type="evidence" value="ECO:0007669"/>
    <property type="project" value="InterPro"/>
</dbReference>
<evidence type="ECO:0000256" key="7">
    <source>
        <dbReference type="ARBA" id="ARBA00023242"/>
    </source>
</evidence>
<keyword evidence="5 8" id="KW-0010">Activator</keyword>
<evidence type="ECO:0000256" key="6">
    <source>
        <dbReference type="ARBA" id="ARBA00023163"/>
    </source>
</evidence>
<dbReference type="GO" id="GO:0003712">
    <property type="term" value="F:transcription coregulator activity"/>
    <property type="evidence" value="ECO:0007669"/>
    <property type="project" value="InterPro"/>
</dbReference>
<evidence type="ECO:0000313" key="10">
    <source>
        <dbReference type="EMBL" id="RUS33376.1"/>
    </source>
</evidence>
<evidence type="ECO:0000256" key="9">
    <source>
        <dbReference type="SAM" id="MobiDB-lite"/>
    </source>
</evidence>
<name>A0A433QUF2_9FUNG</name>
<evidence type="ECO:0000313" key="11">
    <source>
        <dbReference type="Proteomes" id="UP000274822"/>
    </source>
</evidence>
<feature type="region of interest" description="Disordered" evidence="9">
    <location>
        <begin position="151"/>
        <end position="182"/>
    </location>
</feature>
<dbReference type="Proteomes" id="UP000274822">
    <property type="component" value="Unassembled WGS sequence"/>
</dbReference>
<dbReference type="FunFam" id="1.10.10.1340:FF:000001">
    <property type="entry name" value="Mediator of RNA polymerase II transcription subunit 31"/>
    <property type="match status" value="1"/>
</dbReference>
<comment type="function">
    <text evidence="8">Component of the Mediator complex, a coactivator involved in the regulated transcription of nearly all RNA polymerase II-dependent genes. Mediator functions as a bridge to convey information from gene-specific regulatory proteins to the basal RNA polymerase II transcription machinery. Mediator is recruited to promoters by direct interactions with regulatory proteins and serves as a scaffold for the assembly of a functional preinitiation complex with RNA polymerase II and the general transcription factors.</text>
</comment>
<dbReference type="GO" id="GO:0006355">
    <property type="term" value="P:regulation of DNA-templated transcription"/>
    <property type="evidence" value="ECO:0007669"/>
    <property type="project" value="InterPro"/>
</dbReference>
<evidence type="ECO:0000256" key="5">
    <source>
        <dbReference type="ARBA" id="ARBA00023159"/>
    </source>
</evidence>
<dbReference type="InterPro" id="IPR008831">
    <property type="entry name" value="Mediator_Med31"/>
</dbReference>
<dbReference type="Pfam" id="PF05669">
    <property type="entry name" value="Med31"/>
    <property type="match status" value="1"/>
</dbReference>
<dbReference type="PANTHER" id="PTHR13186">
    <property type="entry name" value="MEDIATOR OF RNA POLYMERASE II TRANSCRIPTION SUBUNIT 31"/>
    <property type="match status" value="1"/>
</dbReference>
<gene>
    <name evidence="10" type="ORF">BC938DRAFT_471975</name>
</gene>
<evidence type="ECO:0000256" key="2">
    <source>
        <dbReference type="ARBA" id="ARBA00006378"/>
    </source>
</evidence>
<evidence type="ECO:0000256" key="3">
    <source>
        <dbReference type="ARBA" id="ARBA00019660"/>
    </source>
</evidence>
<comment type="caution">
    <text evidence="10">The sequence shown here is derived from an EMBL/GenBank/DDBJ whole genome shotgun (WGS) entry which is preliminary data.</text>
</comment>
<comment type="similarity">
    <text evidence="2 8">Belongs to the Mediator complex subunit 31 family.</text>
</comment>
<protein>
    <recommendedName>
        <fullName evidence="3 8">Mediator of RNA polymerase II transcription subunit 31</fullName>
    </recommendedName>
</protein>
<comment type="subunit">
    <text evidence="8">Component of the Mediator complex.</text>
</comment>
<organism evidence="10 11">
    <name type="scientific">Jimgerdemannia flammicorona</name>
    <dbReference type="NCBI Taxonomy" id="994334"/>
    <lineage>
        <taxon>Eukaryota</taxon>
        <taxon>Fungi</taxon>
        <taxon>Fungi incertae sedis</taxon>
        <taxon>Mucoromycota</taxon>
        <taxon>Mucoromycotina</taxon>
        <taxon>Endogonomycetes</taxon>
        <taxon>Endogonales</taxon>
        <taxon>Endogonaceae</taxon>
        <taxon>Jimgerdemannia</taxon>
    </lineage>
</organism>
<keyword evidence="6 8" id="KW-0804">Transcription</keyword>
<dbReference type="EMBL" id="RBNJ01001267">
    <property type="protein sequence ID" value="RUS33376.1"/>
    <property type="molecule type" value="Genomic_DNA"/>
</dbReference>
<keyword evidence="7 8" id="KW-0539">Nucleus</keyword>
<sequence length="182" mass="21263">MLRNISLAPGPRLVWRGVFHFCTFGSTSITVLLTNKATSDHHAMPETPEEKTRRFQIELEFVQCLANPWYLHHLAQQEYLKDPAFINYLDYLQYWKRPEYAKFIIYPHALHFLDLLQHPAFRDKLILKKETEAIHQTQYYHWAYYRNPPRTQGAPEVGAQQQQQQQELANGGPAADGAAQRA</sequence>
<comment type="subcellular location">
    <subcellularLocation>
        <location evidence="1 8">Nucleus</location>
    </subcellularLocation>
</comment>
<reference evidence="10 11" key="1">
    <citation type="journal article" date="2018" name="New Phytol.">
        <title>Phylogenomics of Endogonaceae and evolution of mycorrhizas within Mucoromycota.</title>
        <authorList>
            <person name="Chang Y."/>
            <person name="Desiro A."/>
            <person name="Na H."/>
            <person name="Sandor L."/>
            <person name="Lipzen A."/>
            <person name="Clum A."/>
            <person name="Barry K."/>
            <person name="Grigoriev I.V."/>
            <person name="Martin F.M."/>
            <person name="Stajich J.E."/>
            <person name="Smith M.E."/>
            <person name="Bonito G."/>
            <person name="Spatafora J.W."/>
        </authorList>
    </citation>
    <scope>NUCLEOTIDE SEQUENCE [LARGE SCALE GENOMIC DNA]</scope>
    <source>
        <strain evidence="10 11">AD002</strain>
    </source>
</reference>
<dbReference type="InterPro" id="IPR038089">
    <property type="entry name" value="Med31_sf"/>
</dbReference>
<accession>A0A433QUF2</accession>
<dbReference type="AlphaFoldDB" id="A0A433QUF2"/>
<proteinExistence type="inferred from homology"/>
<keyword evidence="4 8" id="KW-0805">Transcription regulation</keyword>
<evidence type="ECO:0000256" key="8">
    <source>
        <dbReference type="RuleBase" id="RU364129"/>
    </source>
</evidence>
<dbReference type="Gene3D" id="1.10.10.1340">
    <property type="entry name" value="Mediator of RNA polymerase II, submodule Med31 (Soh1)"/>
    <property type="match status" value="1"/>
</dbReference>